<keyword evidence="2" id="KW-1185">Reference proteome</keyword>
<organism evidence="1 2">
    <name type="scientific">Taenia crassiceps</name>
    <dbReference type="NCBI Taxonomy" id="6207"/>
    <lineage>
        <taxon>Eukaryota</taxon>
        <taxon>Metazoa</taxon>
        <taxon>Spiralia</taxon>
        <taxon>Lophotrochozoa</taxon>
        <taxon>Platyhelminthes</taxon>
        <taxon>Cestoda</taxon>
        <taxon>Eucestoda</taxon>
        <taxon>Cyclophyllidea</taxon>
        <taxon>Taeniidae</taxon>
        <taxon>Taenia</taxon>
    </lineage>
</organism>
<evidence type="ECO:0000313" key="1">
    <source>
        <dbReference type="EMBL" id="KAL5112023.1"/>
    </source>
</evidence>
<sequence>MVECSCQSLLPSACSTTIGDSEPGGWSAFTGVAILSPEVLCCIVLRHGDKRGQKSAAKRSSSNISYSSISASASASASASGGGGDGDGIFLSPSRPLALSPSRPLAPRLFSLQFATTH</sequence>
<protein>
    <submittedName>
        <fullName evidence="1">Uncharacterized protein</fullName>
    </submittedName>
</protein>
<comment type="caution">
    <text evidence="1">The sequence shown here is derived from an EMBL/GenBank/DDBJ whole genome shotgun (WGS) entry which is preliminary data.</text>
</comment>
<evidence type="ECO:0000313" key="2">
    <source>
        <dbReference type="Proteomes" id="UP001651158"/>
    </source>
</evidence>
<dbReference type="EMBL" id="JAKROA010000001">
    <property type="protein sequence ID" value="KAL5112023.1"/>
    <property type="molecule type" value="Genomic_DNA"/>
</dbReference>
<gene>
    <name evidence="1" type="ORF">TcWFU_004730</name>
</gene>
<reference evidence="1 2" key="1">
    <citation type="journal article" date="2022" name="Front. Cell. Infect. Microbiol.">
        <title>The Genomes of Two Strains of Taenia crassiceps the Animal Model for the Study of Human Cysticercosis.</title>
        <authorList>
            <person name="Bobes R.J."/>
            <person name="Estrada K."/>
            <person name="Rios-Valencia D.G."/>
            <person name="Calderon-Gallegos A."/>
            <person name="de la Torre P."/>
            <person name="Carrero J.C."/>
            <person name="Sanchez-Flores A."/>
            <person name="Laclette J.P."/>
        </authorList>
    </citation>
    <scope>NUCLEOTIDE SEQUENCE [LARGE SCALE GENOMIC DNA]</scope>
    <source>
        <strain evidence="1">WFUcys</strain>
    </source>
</reference>
<dbReference type="Proteomes" id="UP001651158">
    <property type="component" value="Unassembled WGS sequence"/>
</dbReference>
<name>A0ABR4QQE8_9CEST</name>
<accession>A0ABR4QQE8</accession>
<proteinExistence type="predicted"/>